<feature type="compositionally biased region" description="Polar residues" evidence="1">
    <location>
        <begin position="7"/>
        <end position="24"/>
    </location>
</feature>
<dbReference type="AlphaFoldDB" id="A0A8R1Y839"/>
<accession>A0A8R1Y839</accession>
<dbReference type="EnsemblMetazoa" id="OVOC8682.1">
    <property type="protein sequence ID" value="OVOC8682.1"/>
    <property type="gene ID" value="WBGene00245491"/>
</dbReference>
<evidence type="ECO:0000313" key="3">
    <source>
        <dbReference type="Proteomes" id="UP000024404"/>
    </source>
</evidence>
<dbReference type="Proteomes" id="UP000024404">
    <property type="component" value="Unassembled WGS sequence"/>
</dbReference>
<reference evidence="3" key="1">
    <citation type="submission" date="2013-10" db="EMBL/GenBank/DDBJ databases">
        <title>Genome sequencing of Onchocerca volvulus.</title>
        <authorList>
            <person name="Cotton J."/>
            <person name="Tsai J."/>
            <person name="Stanley E."/>
            <person name="Tracey A."/>
            <person name="Holroyd N."/>
            <person name="Lustigman S."/>
            <person name="Berriman M."/>
        </authorList>
    </citation>
    <scope>NUCLEOTIDE SEQUENCE</scope>
</reference>
<evidence type="ECO:0000313" key="2">
    <source>
        <dbReference type="EnsemblMetazoa" id="OVOC8682.1"/>
    </source>
</evidence>
<keyword evidence="3" id="KW-1185">Reference proteome</keyword>
<dbReference type="EMBL" id="CMVM020000249">
    <property type="status" value="NOT_ANNOTATED_CDS"/>
    <property type="molecule type" value="Genomic_DNA"/>
</dbReference>
<feature type="region of interest" description="Disordered" evidence="1">
    <location>
        <begin position="1"/>
        <end position="55"/>
    </location>
</feature>
<evidence type="ECO:0000256" key="1">
    <source>
        <dbReference type="SAM" id="MobiDB-lite"/>
    </source>
</evidence>
<organism evidence="2 3">
    <name type="scientific">Onchocerca volvulus</name>
    <dbReference type="NCBI Taxonomy" id="6282"/>
    <lineage>
        <taxon>Eukaryota</taxon>
        <taxon>Metazoa</taxon>
        <taxon>Ecdysozoa</taxon>
        <taxon>Nematoda</taxon>
        <taxon>Chromadorea</taxon>
        <taxon>Rhabditida</taxon>
        <taxon>Spirurina</taxon>
        <taxon>Spiruromorpha</taxon>
        <taxon>Filarioidea</taxon>
        <taxon>Onchocercidae</taxon>
        <taxon>Onchocerca</taxon>
    </lineage>
</organism>
<proteinExistence type="predicted"/>
<reference evidence="2" key="2">
    <citation type="submission" date="2022-06" db="UniProtKB">
        <authorList>
            <consortium name="EnsemblMetazoa"/>
        </authorList>
    </citation>
    <scope>IDENTIFICATION</scope>
</reference>
<name>A0A8R1Y839_ONCVO</name>
<sequence length="55" mass="5971">MDGSIFAEQTNQMKSEANLSSFSQHDSKPTIIGMQPLPTSLSVSDTTKRSVKALE</sequence>
<protein>
    <submittedName>
        <fullName evidence="2">Uncharacterized protein</fullName>
    </submittedName>
</protein>
<feature type="compositionally biased region" description="Basic and acidic residues" evidence="1">
    <location>
        <begin position="46"/>
        <end position="55"/>
    </location>
</feature>